<keyword evidence="1" id="KW-1133">Transmembrane helix</keyword>
<dbReference type="EMBL" id="GBZX01000473">
    <property type="protein sequence ID" value="JAG92267.1"/>
    <property type="molecule type" value="mRNA"/>
</dbReference>
<protein>
    <submittedName>
        <fullName evidence="2">Uncharacterized protein</fullName>
    </submittedName>
</protein>
<proteinExistence type="evidence at transcript level"/>
<sequence>MNAFRLLISFSSILNFFGFFSTIATVSSRSSRSHSMLRSPFRSSLVVQSISSLLGKLDGSWYWFHLSNSVLLLAMALTISSLTTKKWILKTHGLCDPLITVVASVVACGALVTSSVLSKEQQIPHRGSGARSYQPPAQIPRQYAMNAMTSALKQKNKSYP</sequence>
<keyword evidence="1" id="KW-0472">Membrane</keyword>
<evidence type="ECO:0000256" key="1">
    <source>
        <dbReference type="SAM" id="Phobius"/>
    </source>
</evidence>
<feature type="transmembrane region" description="Helical" evidence="1">
    <location>
        <begin position="6"/>
        <end position="27"/>
    </location>
</feature>
<feature type="transmembrane region" description="Helical" evidence="1">
    <location>
        <begin position="61"/>
        <end position="82"/>
    </location>
</feature>
<dbReference type="AlphaFoldDB" id="A0A0C9SDS7"/>
<name>A0A0C9SDS7_AMBAM</name>
<evidence type="ECO:0000313" key="2">
    <source>
        <dbReference type="EMBL" id="JAG92267.1"/>
    </source>
</evidence>
<accession>A0A0C9SDS7</accession>
<organism evidence="2">
    <name type="scientific">Amblyomma americanum</name>
    <name type="common">Lone star tick</name>
    <dbReference type="NCBI Taxonomy" id="6943"/>
    <lineage>
        <taxon>Eukaryota</taxon>
        <taxon>Metazoa</taxon>
        <taxon>Ecdysozoa</taxon>
        <taxon>Arthropoda</taxon>
        <taxon>Chelicerata</taxon>
        <taxon>Arachnida</taxon>
        <taxon>Acari</taxon>
        <taxon>Parasitiformes</taxon>
        <taxon>Ixodida</taxon>
        <taxon>Ixodoidea</taxon>
        <taxon>Ixodidae</taxon>
        <taxon>Amblyomminae</taxon>
        <taxon>Amblyomma</taxon>
    </lineage>
</organism>
<reference evidence="2" key="1">
    <citation type="journal article" date="2015" name="PLoS ONE">
        <title>An Insight into the Sialome of the Lone Star Tick, Amblyomma americanum, with a Glimpse on Its Time Dependent Gene Expression.</title>
        <authorList>
            <person name="Karim S."/>
            <person name="Ribeiro J.M."/>
        </authorList>
    </citation>
    <scope>NUCLEOTIDE SEQUENCE</scope>
    <source>
        <tissue evidence="2">Salivary gland</tissue>
    </source>
</reference>
<feature type="non-terminal residue" evidence="2">
    <location>
        <position position="160"/>
    </location>
</feature>
<keyword evidence="1" id="KW-0812">Transmembrane</keyword>